<evidence type="ECO:0000256" key="2">
    <source>
        <dbReference type="ARBA" id="ARBA00022598"/>
    </source>
</evidence>
<feature type="binding site" evidence="8">
    <location>
        <position position="66"/>
    </location>
    <ligand>
        <name>L-glutamine</name>
        <dbReference type="ChEBI" id="CHEBI:58359"/>
    </ligand>
</feature>
<evidence type="ECO:0000256" key="9">
    <source>
        <dbReference type="RuleBase" id="RU363037"/>
    </source>
</evidence>
<feature type="binding site" evidence="8">
    <location>
        <begin position="40"/>
        <end position="46"/>
    </location>
    <ligand>
        <name>ATP</name>
        <dbReference type="ChEBI" id="CHEBI:30616"/>
    </ligand>
</feature>
<dbReference type="Gene3D" id="3.90.800.10">
    <property type="entry name" value="Glutamyl-tRNA Synthetase, Domain 3"/>
    <property type="match status" value="1"/>
</dbReference>
<evidence type="ECO:0000256" key="6">
    <source>
        <dbReference type="ARBA" id="ARBA00023146"/>
    </source>
</evidence>
<dbReference type="Gene3D" id="2.40.240.10">
    <property type="entry name" value="Ribosomal Protein L25, Chain P"/>
    <property type="match status" value="2"/>
</dbReference>
<dbReference type="FunFam" id="1.10.1160.10:FF:000001">
    <property type="entry name" value="Glutamine--tRNA ligase"/>
    <property type="match status" value="1"/>
</dbReference>
<evidence type="ECO:0000256" key="3">
    <source>
        <dbReference type="ARBA" id="ARBA00022741"/>
    </source>
</evidence>
<comment type="similarity">
    <text evidence="8 9">Belongs to the class-I aminoacyl-tRNA synthetase family.</text>
</comment>
<accession>A0A2M7FY17</accession>
<dbReference type="FunFam" id="3.90.800.10:FF:000001">
    <property type="entry name" value="Glutamine--tRNA ligase"/>
    <property type="match status" value="1"/>
</dbReference>
<feature type="short sequence motif" description="'KMSKS' region" evidence="8">
    <location>
        <begin position="267"/>
        <end position="271"/>
    </location>
</feature>
<protein>
    <recommendedName>
        <fullName evidence="8">Glutamine--tRNA ligase</fullName>
        <ecNumber evidence="8">6.1.1.18</ecNumber>
    </recommendedName>
    <alternativeName>
        <fullName evidence="8">Glutaminyl-tRNA synthetase</fullName>
        <shortName evidence="8">GlnRS</shortName>
    </alternativeName>
</protein>
<evidence type="ECO:0000259" key="11">
    <source>
        <dbReference type="Pfam" id="PF03950"/>
    </source>
</evidence>
<dbReference type="NCBIfam" id="NF011291">
    <property type="entry name" value="PRK14703.1"/>
    <property type="match status" value="1"/>
</dbReference>
<feature type="binding site" evidence="8">
    <location>
        <begin position="34"/>
        <end position="36"/>
    </location>
    <ligand>
        <name>ATP</name>
        <dbReference type="ChEBI" id="CHEBI:30616"/>
    </ligand>
</feature>
<dbReference type="Gene3D" id="3.40.50.620">
    <property type="entry name" value="HUPs"/>
    <property type="match status" value="1"/>
</dbReference>
<comment type="subcellular location">
    <subcellularLocation>
        <location evidence="8">Cytoplasm</location>
    </subcellularLocation>
</comment>
<sequence>MSENELPSHFIQDIINADLASGKHQTVITRFPPEPNGYLHIGHAKSIWLNFGLAQKNGGRCHLRFDDTNPAKEEVEYVESIQKDIRWLGYDWDSHLYFASDYFQKLYEFAVDLIRSGKAYVDDLTPEQIREYRGTLTEPGKNSPWRERPVEESLDLFERMKAGEFEEGSRILRAKIDMTHPNMNLRDPAIYRIKKTHHHRTGDDWYIYPMYDFAHGLSDALEGITHSICTLEFEDHRPLYDWFLDQLDVPCHPQQIEFARLNITRTIMSKRYLLRLVQENHVSGWDDPRMPTLSGMRRRGFPPEAIRTLCERAGVAKSNSMVDIAMLESFVREALNQTSLRRMVVMDPVKVVLTNYPEGQVETFEAENNPENPEAGTRPIQFSRELYIERTDFMEDPPKKFFRLAPGQEVRLKHAYYITCQEVIKDAQGQITELRCTYAPDSRGGWTEDGRKVKGTLHWVNAQDAIEAEVRLYDYLFKENPDSDADFADQLNPDSLKVVSALVEPALKSAQAGQQFQFLRTGYFCLDSDSSETKLVFNRTIGLVDSWAKMQKNQGSPS</sequence>
<dbReference type="Proteomes" id="UP000231019">
    <property type="component" value="Unassembled WGS sequence"/>
</dbReference>
<feature type="short sequence motif" description="'HIGH' region" evidence="8">
    <location>
        <begin position="33"/>
        <end position="43"/>
    </location>
</feature>
<dbReference type="FunFam" id="3.40.50.620:FF:000037">
    <property type="entry name" value="Glutamine--tRNA ligase cytoplasmic"/>
    <property type="match status" value="1"/>
</dbReference>
<dbReference type="InterPro" id="IPR020061">
    <property type="entry name" value="Glu_tRNA_lig_a-bdl"/>
</dbReference>
<feature type="binding site" evidence="8">
    <location>
        <begin position="260"/>
        <end position="261"/>
    </location>
    <ligand>
        <name>ATP</name>
        <dbReference type="ChEBI" id="CHEBI:30616"/>
    </ligand>
</feature>
<feature type="domain" description="Glutamyl/glutaminyl-tRNA synthetase class Ib anti-codon binding" evidence="11">
    <location>
        <begin position="341"/>
        <end position="438"/>
    </location>
</feature>
<evidence type="ECO:0000313" key="13">
    <source>
        <dbReference type="EMBL" id="PIW14009.1"/>
    </source>
</evidence>
<dbReference type="CDD" id="cd00807">
    <property type="entry name" value="GlnRS_core"/>
    <property type="match status" value="1"/>
</dbReference>
<dbReference type="SUPFAM" id="SSF50715">
    <property type="entry name" value="Ribosomal protein L25-like"/>
    <property type="match status" value="1"/>
</dbReference>
<feature type="domain" description="tRNA synthetases class I (E and Q) anti-codon binding" evidence="12">
    <location>
        <begin position="456"/>
        <end position="527"/>
    </location>
</feature>
<dbReference type="InterPro" id="IPR050132">
    <property type="entry name" value="Gln/Glu-tRNA_Ligase"/>
</dbReference>
<dbReference type="InterPro" id="IPR022861">
    <property type="entry name" value="Gln_tRNA_ligase_bac"/>
</dbReference>
<dbReference type="AlphaFoldDB" id="A0A2M7FY17"/>
<comment type="caution">
    <text evidence="13">The sequence shown here is derived from an EMBL/GenBank/DDBJ whole genome shotgun (WGS) entry which is preliminary data.</text>
</comment>
<evidence type="ECO:0000259" key="10">
    <source>
        <dbReference type="Pfam" id="PF00749"/>
    </source>
</evidence>
<evidence type="ECO:0000256" key="8">
    <source>
        <dbReference type="HAMAP-Rule" id="MF_00126"/>
    </source>
</evidence>
<keyword evidence="1 8" id="KW-0963">Cytoplasm</keyword>
<keyword evidence="5 8" id="KW-0648">Protein biosynthesis</keyword>
<dbReference type="InterPro" id="IPR020059">
    <property type="entry name" value="Glu/Gln-tRNA-synth_Ib_codon-bd"/>
</dbReference>
<dbReference type="Gene3D" id="1.10.1160.10">
    <property type="entry name" value="Glutamyl-trna Synthetase, Domain 2"/>
    <property type="match status" value="1"/>
</dbReference>
<gene>
    <name evidence="8" type="primary">glnS</name>
    <name evidence="13" type="ORF">COW36_23510</name>
</gene>
<name>A0A2M7FY17_9BACT</name>
<dbReference type="PRINTS" id="PR00987">
    <property type="entry name" value="TRNASYNTHGLU"/>
</dbReference>
<evidence type="ECO:0000256" key="5">
    <source>
        <dbReference type="ARBA" id="ARBA00022917"/>
    </source>
</evidence>
<dbReference type="PROSITE" id="PS00178">
    <property type="entry name" value="AA_TRNA_LIGASE_I"/>
    <property type="match status" value="1"/>
</dbReference>
<dbReference type="FunFam" id="2.40.240.10:FF:000001">
    <property type="entry name" value="Glutamine--tRNA ligase"/>
    <property type="match status" value="1"/>
</dbReference>
<evidence type="ECO:0000313" key="14">
    <source>
        <dbReference type="Proteomes" id="UP000231019"/>
    </source>
</evidence>
<dbReference type="NCBIfam" id="TIGR00440">
    <property type="entry name" value="glnS"/>
    <property type="match status" value="1"/>
</dbReference>
<dbReference type="Pfam" id="PF00749">
    <property type="entry name" value="tRNA-synt_1c"/>
    <property type="match status" value="1"/>
</dbReference>
<dbReference type="Pfam" id="PF03950">
    <property type="entry name" value="tRNA-synt_1c_C"/>
    <property type="match status" value="1"/>
</dbReference>
<dbReference type="EC" id="6.1.1.18" evidence="8"/>
<keyword evidence="6 8" id="KW-0030">Aminoacyl-tRNA synthetase</keyword>
<reference evidence="13 14" key="1">
    <citation type="submission" date="2017-09" db="EMBL/GenBank/DDBJ databases">
        <title>Depth-based differentiation of microbial function through sediment-hosted aquifers and enrichment of novel symbionts in the deep terrestrial subsurface.</title>
        <authorList>
            <person name="Probst A.J."/>
            <person name="Ladd B."/>
            <person name="Jarett J.K."/>
            <person name="Geller-Mcgrath D.E."/>
            <person name="Sieber C.M."/>
            <person name="Emerson J.B."/>
            <person name="Anantharaman K."/>
            <person name="Thomas B.C."/>
            <person name="Malmstrom R."/>
            <person name="Stieglmeier M."/>
            <person name="Klingl A."/>
            <person name="Woyke T."/>
            <person name="Ryan C.M."/>
            <person name="Banfield J.F."/>
        </authorList>
    </citation>
    <scope>NUCLEOTIDE SEQUENCE [LARGE SCALE GENOMIC DNA]</scope>
    <source>
        <strain evidence="13">CG17_big_fil_post_rev_8_21_14_2_50_48_46</strain>
    </source>
</reference>
<organism evidence="13 14">
    <name type="scientific">bacterium (Candidatus Blackallbacteria) CG17_big_fil_post_rev_8_21_14_2_50_48_46</name>
    <dbReference type="NCBI Taxonomy" id="2014261"/>
    <lineage>
        <taxon>Bacteria</taxon>
        <taxon>Candidatus Blackallbacteria</taxon>
    </lineage>
</organism>
<dbReference type="InterPro" id="IPR001412">
    <property type="entry name" value="aa-tRNA-synth_I_CS"/>
</dbReference>
<evidence type="ECO:0000256" key="7">
    <source>
        <dbReference type="ARBA" id="ARBA00048270"/>
    </source>
</evidence>
<comment type="catalytic activity">
    <reaction evidence="7 8">
        <text>tRNA(Gln) + L-glutamine + ATP = L-glutaminyl-tRNA(Gln) + AMP + diphosphate</text>
        <dbReference type="Rhea" id="RHEA:20121"/>
        <dbReference type="Rhea" id="RHEA-COMP:9662"/>
        <dbReference type="Rhea" id="RHEA-COMP:9681"/>
        <dbReference type="ChEBI" id="CHEBI:30616"/>
        <dbReference type="ChEBI" id="CHEBI:33019"/>
        <dbReference type="ChEBI" id="CHEBI:58359"/>
        <dbReference type="ChEBI" id="CHEBI:78442"/>
        <dbReference type="ChEBI" id="CHEBI:78521"/>
        <dbReference type="ChEBI" id="CHEBI:456215"/>
        <dbReference type="EC" id="6.1.1.18"/>
    </reaction>
</comment>
<proteinExistence type="inferred from homology"/>
<keyword evidence="4 8" id="KW-0067">ATP-binding</keyword>
<dbReference type="GO" id="GO:0006425">
    <property type="term" value="P:glutaminyl-tRNA aminoacylation"/>
    <property type="evidence" value="ECO:0007669"/>
    <property type="project" value="UniProtKB-UniRule"/>
</dbReference>
<evidence type="ECO:0000259" key="12">
    <source>
        <dbReference type="Pfam" id="PF20974"/>
    </source>
</evidence>
<keyword evidence="3 8" id="KW-0547">Nucleotide-binding</keyword>
<dbReference type="InterPro" id="IPR020058">
    <property type="entry name" value="Glu/Gln-tRNA-synth_Ib_cat-dom"/>
</dbReference>
<dbReference type="GO" id="GO:0005524">
    <property type="term" value="F:ATP binding"/>
    <property type="evidence" value="ECO:0007669"/>
    <property type="project" value="UniProtKB-UniRule"/>
</dbReference>
<dbReference type="InterPro" id="IPR011035">
    <property type="entry name" value="Ribosomal_bL25/Gln-tRNA_synth"/>
</dbReference>
<feature type="binding site" evidence="8">
    <location>
        <position position="230"/>
    </location>
    <ligand>
        <name>ATP</name>
        <dbReference type="ChEBI" id="CHEBI:30616"/>
    </ligand>
</feature>
<dbReference type="GO" id="GO:0005829">
    <property type="term" value="C:cytosol"/>
    <property type="evidence" value="ECO:0007669"/>
    <property type="project" value="TreeGrafter"/>
</dbReference>
<dbReference type="PANTHER" id="PTHR43097">
    <property type="entry name" value="GLUTAMINE-TRNA LIGASE"/>
    <property type="match status" value="1"/>
</dbReference>
<dbReference type="EMBL" id="PFFQ01000065">
    <property type="protein sequence ID" value="PIW14009.1"/>
    <property type="molecule type" value="Genomic_DNA"/>
</dbReference>
<comment type="caution">
    <text evidence="8">Lacks conserved residue(s) required for the propagation of feature annotation.</text>
</comment>
<dbReference type="HAMAP" id="MF_00126">
    <property type="entry name" value="Gln_tRNA_synth"/>
    <property type="match status" value="1"/>
</dbReference>
<feature type="domain" description="Glutamyl/glutaminyl-tRNA synthetase class Ib catalytic" evidence="10">
    <location>
        <begin position="27"/>
        <end position="336"/>
    </location>
</feature>
<dbReference type="InterPro" id="IPR049437">
    <property type="entry name" value="tRNA-synt_1c_C2"/>
</dbReference>
<keyword evidence="2 8" id="KW-0436">Ligase</keyword>
<dbReference type="PANTHER" id="PTHR43097:SF5">
    <property type="entry name" value="GLUTAMATE--TRNA LIGASE"/>
    <property type="match status" value="1"/>
</dbReference>
<dbReference type="InterPro" id="IPR000924">
    <property type="entry name" value="Glu/Gln-tRNA-synth"/>
</dbReference>
<evidence type="ECO:0000256" key="4">
    <source>
        <dbReference type="ARBA" id="ARBA00022840"/>
    </source>
</evidence>
<dbReference type="GO" id="GO:0006424">
    <property type="term" value="P:glutamyl-tRNA aminoacylation"/>
    <property type="evidence" value="ECO:0007669"/>
    <property type="project" value="UniProtKB-UniRule"/>
</dbReference>
<dbReference type="InterPro" id="IPR014729">
    <property type="entry name" value="Rossmann-like_a/b/a_fold"/>
</dbReference>
<feature type="binding site" evidence="8">
    <location>
        <begin position="268"/>
        <end position="270"/>
    </location>
    <ligand>
        <name>ATP</name>
        <dbReference type="ChEBI" id="CHEBI:30616"/>
    </ligand>
</feature>
<dbReference type="Pfam" id="PF20974">
    <property type="entry name" value="tRNA-synt_1c_C2"/>
    <property type="match status" value="1"/>
</dbReference>
<dbReference type="SUPFAM" id="SSF52374">
    <property type="entry name" value="Nucleotidylyl transferase"/>
    <property type="match status" value="1"/>
</dbReference>
<dbReference type="GO" id="GO:0004819">
    <property type="term" value="F:glutamine-tRNA ligase activity"/>
    <property type="evidence" value="ECO:0007669"/>
    <property type="project" value="UniProtKB-UniRule"/>
</dbReference>
<evidence type="ECO:0000256" key="1">
    <source>
        <dbReference type="ARBA" id="ARBA00022490"/>
    </source>
</evidence>
<feature type="binding site" evidence="8">
    <location>
        <position position="211"/>
    </location>
    <ligand>
        <name>L-glutamine</name>
        <dbReference type="ChEBI" id="CHEBI:58359"/>
    </ligand>
</feature>
<dbReference type="InterPro" id="IPR004514">
    <property type="entry name" value="Gln-tRNA-synth"/>
</dbReference>
<comment type="subunit">
    <text evidence="8">Monomer.</text>
</comment>
<dbReference type="InterPro" id="IPR020056">
    <property type="entry name" value="Rbsml_bL25/Gln-tRNA_synth_N"/>
</dbReference>